<feature type="domain" description="DUF6972" evidence="2">
    <location>
        <begin position="6"/>
        <end position="116"/>
    </location>
</feature>
<dbReference type="RefSeq" id="WP_268180566.1">
    <property type="nucleotide sequence ID" value="NZ_CP130144.1"/>
</dbReference>
<dbReference type="Pfam" id="PF22319">
    <property type="entry name" value="DUF6972"/>
    <property type="match status" value="1"/>
</dbReference>
<gene>
    <name evidence="3" type="ORF">Q2T42_09945</name>
</gene>
<dbReference type="EMBL" id="CP130144">
    <property type="protein sequence ID" value="WNZ48151.1"/>
    <property type="molecule type" value="Genomic_DNA"/>
</dbReference>
<name>A0AA96WYC4_LEPBY</name>
<dbReference type="AlphaFoldDB" id="A0AA96WYC4"/>
<feature type="region of interest" description="Disordered" evidence="1">
    <location>
        <begin position="1"/>
        <end position="20"/>
    </location>
</feature>
<dbReference type="InterPro" id="IPR054245">
    <property type="entry name" value="DUF6972"/>
</dbReference>
<reference evidence="3" key="2">
    <citation type="submission" date="2023-07" db="EMBL/GenBank/DDBJ databases">
        <authorList>
            <person name="Bai X.-H."/>
            <person name="Wang H.-H."/>
            <person name="Wang J."/>
            <person name="Ma M.-Y."/>
            <person name="Hu H.-H."/>
            <person name="Song Z.-L."/>
            <person name="Ma H.-G."/>
            <person name="Fan Y."/>
            <person name="Du C.-Y."/>
            <person name="Xu J.-C."/>
        </authorList>
    </citation>
    <scope>NUCLEOTIDE SEQUENCE</scope>
    <source>
        <strain evidence="3">CZ1</strain>
    </source>
</reference>
<protein>
    <recommendedName>
        <fullName evidence="2">DUF6972 domain-containing protein</fullName>
    </recommendedName>
</protein>
<evidence type="ECO:0000256" key="1">
    <source>
        <dbReference type="SAM" id="MobiDB-lite"/>
    </source>
</evidence>
<proteinExistence type="predicted"/>
<organism evidence="3">
    <name type="scientific">Leptolyngbya boryana CZ1</name>
    <dbReference type="NCBI Taxonomy" id="3060204"/>
    <lineage>
        <taxon>Bacteria</taxon>
        <taxon>Bacillati</taxon>
        <taxon>Cyanobacteriota</taxon>
        <taxon>Cyanophyceae</taxon>
        <taxon>Leptolyngbyales</taxon>
        <taxon>Leptolyngbyaceae</taxon>
        <taxon>Leptolyngbya group</taxon>
        <taxon>Leptolyngbya</taxon>
    </lineage>
</organism>
<reference evidence="3" key="1">
    <citation type="journal article" date="2023" name="Plants (Basel)">
        <title>Genomic Analysis of Leptolyngbya boryana CZ1 Reveals Efficient Carbon Fixation Modules.</title>
        <authorList>
            <person name="Bai X."/>
            <person name="Wang H."/>
            <person name="Cheng W."/>
            <person name="Wang J."/>
            <person name="Ma M."/>
            <person name="Hu H."/>
            <person name="Song Z."/>
            <person name="Ma H."/>
            <person name="Fan Y."/>
            <person name="Du C."/>
            <person name="Xu J."/>
        </authorList>
    </citation>
    <scope>NUCLEOTIDE SEQUENCE</scope>
    <source>
        <strain evidence="3">CZ1</strain>
    </source>
</reference>
<evidence type="ECO:0000259" key="2">
    <source>
        <dbReference type="Pfam" id="PF22319"/>
    </source>
</evidence>
<accession>A0AA96WYC4</accession>
<evidence type="ECO:0000313" key="3">
    <source>
        <dbReference type="EMBL" id="WNZ48151.1"/>
    </source>
</evidence>
<sequence length="119" mass="13617">MSGIDRDITPDPRPSLIDRHLPNTPQVQRLLRREGRAHVFNDLETLKQVTQAIISGGERTGVEDEDDDYERYGLYFSEPIGYIIRVDGSQTPLYYGEIKIVKTTGEYHAIPRTSPRRTS</sequence>